<feature type="transmembrane region" description="Helical" evidence="6">
    <location>
        <begin position="95"/>
        <end position="117"/>
    </location>
</feature>
<dbReference type="PANTHER" id="PTHR43047:SF64">
    <property type="entry name" value="HISTIDINE KINASE CONTAINING CHEY-HOMOLOGOUS RECEIVER DOMAIN AND PAS DOMAIN-RELATED"/>
    <property type="match status" value="1"/>
</dbReference>
<proteinExistence type="predicted"/>
<comment type="catalytic activity">
    <reaction evidence="1">
        <text>ATP + protein L-histidine = ADP + protein N-phospho-L-histidine.</text>
        <dbReference type="EC" id="2.7.13.3"/>
    </reaction>
</comment>
<evidence type="ECO:0000313" key="9">
    <source>
        <dbReference type="Proteomes" id="UP001161391"/>
    </source>
</evidence>
<evidence type="ECO:0000313" key="8">
    <source>
        <dbReference type="EMBL" id="GLQ24656.1"/>
    </source>
</evidence>
<dbReference type="Pfam" id="PF00512">
    <property type="entry name" value="HisKA"/>
    <property type="match status" value="1"/>
</dbReference>
<dbReference type="Pfam" id="PF02518">
    <property type="entry name" value="HATPase_c"/>
    <property type="match status" value="1"/>
</dbReference>
<dbReference type="PROSITE" id="PS50109">
    <property type="entry name" value="HIS_KIN"/>
    <property type="match status" value="1"/>
</dbReference>
<evidence type="ECO:0000256" key="2">
    <source>
        <dbReference type="ARBA" id="ARBA00012438"/>
    </source>
</evidence>
<evidence type="ECO:0000256" key="5">
    <source>
        <dbReference type="ARBA" id="ARBA00022777"/>
    </source>
</evidence>
<dbReference type="SMART" id="SM00387">
    <property type="entry name" value="HATPase_c"/>
    <property type="match status" value="1"/>
</dbReference>
<accession>A0ABQ5VAV0</accession>
<dbReference type="CDD" id="cd16922">
    <property type="entry name" value="HATPase_EvgS-ArcB-TorS-like"/>
    <property type="match status" value="1"/>
</dbReference>
<evidence type="ECO:0000256" key="4">
    <source>
        <dbReference type="ARBA" id="ARBA00022679"/>
    </source>
</evidence>
<keyword evidence="5" id="KW-0418">Kinase</keyword>
<sequence>MSAEKRLRARVIYLSCLGFLALLITNLIYFMVCYDGFALKRPILAATCVIMALALLMVRWTKSATVYGLFFTVFPLSAVWISARHSVAAKTSEMLGGGIHTPTLPILCVGIVLAAIVGTRLTTMLYAVLCLGLVIGLNRMSGVAPMSAEFSVITELRSMQISVAVSLLGITAFTLSRLAYSALANIESALRRATRAEAARKELLATMSHEIRTPLNGIISVSDLLGKGDHSETTQNHLNIIEMSASNLLTIVNESLGRARSEHLGEENTNAIQISNQPFDPSDLIQQVCNLFTANASQKGLWIGTYGLEALPDNLLGDAPHLRQVLNNLVGNAIKFTHRGGVRIGARLVGSTEENNAVQFFVQDTGVGIEDDAKARVFERFGQSASGLTTEADGTGLGLAISNDLVSAMGGTLEMESAVGVGTAFYFTLPIPIAVDSTKPVAA</sequence>
<dbReference type="InterPro" id="IPR003661">
    <property type="entry name" value="HisK_dim/P_dom"/>
</dbReference>
<feature type="transmembrane region" description="Helical" evidence="6">
    <location>
        <begin position="38"/>
        <end position="58"/>
    </location>
</feature>
<feature type="transmembrane region" description="Helical" evidence="6">
    <location>
        <begin position="124"/>
        <end position="141"/>
    </location>
</feature>
<keyword evidence="3" id="KW-0597">Phosphoprotein</keyword>
<feature type="transmembrane region" description="Helical" evidence="6">
    <location>
        <begin position="161"/>
        <end position="183"/>
    </location>
</feature>
<dbReference type="EC" id="2.7.13.3" evidence="2"/>
<dbReference type="InterPro" id="IPR036097">
    <property type="entry name" value="HisK_dim/P_sf"/>
</dbReference>
<dbReference type="PANTHER" id="PTHR43047">
    <property type="entry name" value="TWO-COMPONENT HISTIDINE PROTEIN KINASE"/>
    <property type="match status" value="1"/>
</dbReference>
<dbReference type="InterPro" id="IPR005467">
    <property type="entry name" value="His_kinase_dom"/>
</dbReference>
<dbReference type="Gene3D" id="1.10.287.130">
    <property type="match status" value="1"/>
</dbReference>
<gene>
    <name evidence="8" type="ORF">GCM10007853_25300</name>
</gene>
<name>A0ABQ5VAV0_9PROT</name>
<dbReference type="InterPro" id="IPR004358">
    <property type="entry name" value="Sig_transdc_His_kin-like_C"/>
</dbReference>
<feature type="domain" description="Histidine kinase" evidence="7">
    <location>
        <begin position="206"/>
        <end position="433"/>
    </location>
</feature>
<reference evidence="8" key="1">
    <citation type="journal article" date="2014" name="Int. J. Syst. Evol. Microbiol.">
        <title>Complete genome of a new Firmicutes species belonging to the dominant human colonic microbiota ('Ruminococcus bicirculans') reveals two chromosomes and a selective capacity to utilize plant glucans.</title>
        <authorList>
            <consortium name="NISC Comparative Sequencing Program"/>
            <person name="Wegmann U."/>
            <person name="Louis P."/>
            <person name="Goesmann A."/>
            <person name="Henrissat B."/>
            <person name="Duncan S.H."/>
            <person name="Flint H.J."/>
        </authorList>
    </citation>
    <scope>NUCLEOTIDE SEQUENCE</scope>
    <source>
        <strain evidence="8">NBRC 108219</strain>
    </source>
</reference>
<keyword evidence="6" id="KW-1133">Transmembrane helix</keyword>
<keyword evidence="4" id="KW-0808">Transferase</keyword>
<feature type="transmembrane region" description="Helical" evidence="6">
    <location>
        <begin position="12"/>
        <end position="32"/>
    </location>
</feature>
<feature type="transmembrane region" description="Helical" evidence="6">
    <location>
        <begin position="65"/>
        <end position="83"/>
    </location>
</feature>
<dbReference type="InterPro" id="IPR036890">
    <property type="entry name" value="HATPase_C_sf"/>
</dbReference>
<dbReference type="Gene3D" id="3.30.565.10">
    <property type="entry name" value="Histidine kinase-like ATPase, C-terminal domain"/>
    <property type="match status" value="1"/>
</dbReference>
<evidence type="ECO:0000256" key="1">
    <source>
        <dbReference type="ARBA" id="ARBA00000085"/>
    </source>
</evidence>
<comment type="caution">
    <text evidence="8">The sequence shown here is derived from an EMBL/GenBank/DDBJ whole genome shotgun (WGS) entry which is preliminary data.</text>
</comment>
<organism evidence="8 9">
    <name type="scientific">Algimonas ampicilliniresistens</name>
    <dbReference type="NCBI Taxonomy" id="1298735"/>
    <lineage>
        <taxon>Bacteria</taxon>
        <taxon>Pseudomonadati</taxon>
        <taxon>Pseudomonadota</taxon>
        <taxon>Alphaproteobacteria</taxon>
        <taxon>Maricaulales</taxon>
        <taxon>Robiginitomaculaceae</taxon>
        <taxon>Algimonas</taxon>
    </lineage>
</organism>
<protein>
    <recommendedName>
        <fullName evidence="2">histidine kinase</fullName>
        <ecNumber evidence="2">2.7.13.3</ecNumber>
    </recommendedName>
</protein>
<dbReference type="InterPro" id="IPR003594">
    <property type="entry name" value="HATPase_dom"/>
</dbReference>
<dbReference type="CDD" id="cd00082">
    <property type="entry name" value="HisKA"/>
    <property type="match status" value="1"/>
</dbReference>
<dbReference type="EMBL" id="BSNK01000002">
    <property type="protein sequence ID" value="GLQ24656.1"/>
    <property type="molecule type" value="Genomic_DNA"/>
</dbReference>
<keyword evidence="6" id="KW-0812">Transmembrane</keyword>
<dbReference type="SUPFAM" id="SSF55874">
    <property type="entry name" value="ATPase domain of HSP90 chaperone/DNA topoisomerase II/histidine kinase"/>
    <property type="match status" value="1"/>
</dbReference>
<evidence type="ECO:0000256" key="6">
    <source>
        <dbReference type="SAM" id="Phobius"/>
    </source>
</evidence>
<reference evidence="8" key="2">
    <citation type="submission" date="2023-01" db="EMBL/GenBank/DDBJ databases">
        <title>Draft genome sequence of Algimonas ampicilliniresistens strain NBRC 108219.</title>
        <authorList>
            <person name="Sun Q."/>
            <person name="Mori K."/>
        </authorList>
    </citation>
    <scope>NUCLEOTIDE SEQUENCE</scope>
    <source>
        <strain evidence="8">NBRC 108219</strain>
    </source>
</reference>
<dbReference type="Proteomes" id="UP001161391">
    <property type="component" value="Unassembled WGS sequence"/>
</dbReference>
<dbReference type="SMART" id="SM00388">
    <property type="entry name" value="HisKA"/>
    <property type="match status" value="1"/>
</dbReference>
<evidence type="ECO:0000259" key="7">
    <source>
        <dbReference type="PROSITE" id="PS50109"/>
    </source>
</evidence>
<dbReference type="PRINTS" id="PR00344">
    <property type="entry name" value="BCTRLSENSOR"/>
</dbReference>
<keyword evidence="9" id="KW-1185">Reference proteome</keyword>
<dbReference type="SUPFAM" id="SSF47384">
    <property type="entry name" value="Homodimeric domain of signal transducing histidine kinase"/>
    <property type="match status" value="1"/>
</dbReference>
<keyword evidence="6" id="KW-0472">Membrane</keyword>
<evidence type="ECO:0000256" key="3">
    <source>
        <dbReference type="ARBA" id="ARBA00022553"/>
    </source>
</evidence>